<proteinExistence type="predicted"/>
<keyword evidence="2" id="KW-1185">Reference proteome</keyword>
<dbReference type="Proteomes" id="UP000655883">
    <property type="component" value="Segment"/>
</dbReference>
<name>A0A7S5R7Q6_9CAUD</name>
<accession>A0A7S5R7Q6</accession>
<evidence type="ECO:0000313" key="1">
    <source>
        <dbReference type="EMBL" id="QIG72657.1"/>
    </source>
</evidence>
<gene>
    <name evidence="1" type="ORF">EVB97_099</name>
</gene>
<protein>
    <submittedName>
        <fullName evidence="1">Uncharacterized protein</fullName>
    </submittedName>
</protein>
<evidence type="ECO:0000313" key="2">
    <source>
        <dbReference type="Proteomes" id="UP000655883"/>
    </source>
</evidence>
<dbReference type="EMBL" id="MN988525">
    <property type="protein sequence ID" value="QIG72657.1"/>
    <property type="molecule type" value="Genomic_DNA"/>
</dbReference>
<reference evidence="1 2" key="1">
    <citation type="submission" date="2020-01" db="EMBL/GenBank/DDBJ databases">
        <title>Patterns of diversity and host range of bacteriophage communities associated with bean-nodulatin bacteria.</title>
        <authorList>
            <person name="Vann Cauwenberghe J."/>
            <person name="Santamaria R.I."/>
            <person name="Bustos P."/>
            <person name="Juarez S."/>
            <person name="Gonzalez V."/>
        </authorList>
    </citation>
    <scope>NUCLEOTIDE SEQUENCE [LARGE SCALE GENOMIC DNA]</scope>
    <source>
        <strain evidence="2">RHph</strain>
    </source>
</reference>
<sequence length="62" mass="7193">MTEKRDRLKMTLREEVAFVFGGVMTINPEWYKQALEMIAKNQNVSVDEVKKAVESLPSEDFD</sequence>
<organism evidence="1 2">
    <name type="scientific">Rhizobium phage RHph_Y65</name>
    <dbReference type="NCBI Taxonomy" id="2509785"/>
    <lineage>
        <taxon>Viruses</taxon>
        <taxon>Duplodnaviria</taxon>
        <taxon>Heunggongvirae</taxon>
        <taxon>Uroviricota</taxon>
        <taxon>Caudoviricetes</taxon>
        <taxon>Kleczkowskaviridae</taxon>
        <taxon>Cuauhnahuacvirus</taxon>
        <taxon>Cuauhnahuacvirus Y65</taxon>
    </lineage>
</organism>